<proteinExistence type="predicted"/>
<evidence type="ECO:0000313" key="1">
    <source>
        <dbReference type="EMBL" id="JAD18552.1"/>
    </source>
</evidence>
<protein>
    <submittedName>
        <fullName evidence="1">Uncharacterized protein</fullName>
    </submittedName>
</protein>
<accession>A0A0A8Y3Y8</accession>
<organism evidence="1">
    <name type="scientific">Arundo donax</name>
    <name type="common">Giant reed</name>
    <name type="synonym">Donax arundinaceus</name>
    <dbReference type="NCBI Taxonomy" id="35708"/>
    <lineage>
        <taxon>Eukaryota</taxon>
        <taxon>Viridiplantae</taxon>
        <taxon>Streptophyta</taxon>
        <taxon>Embryophyta</taxon>
        <taxon>Tracheophyta</taxon>
        <taxon>Spermatophyta</taxon>
        <taxon>Magnoliopsida</taxon>
        <taxon>Liliopsida</taxon>
        <taxon>Poales</taxon>
        <taxon>Poaceae</taxon>
        <taxon>PACMAD clade</taxon>
        <taxon>Arundinoideae</taxon>
        <taxon>Arundineae</taxon>
        <taxon>Arundo</taxon>
    </lineage>
</organism>
<reference evidence="1" key="1">
    <citation type="submission" date="2014-09" db="EMBL/GenBank/DDBJ databases">
        <authorList>
            <person name="Magalhaes I.L.F."/>
            <person name="Oliveira U."/>
            <person name="Santos F.R."/>
            <person name="Vidigal T.H.D.A."/>
            <person name="Brescovit A.D."/>
            <person name="Santos A.J."/>
        </authorList>
    </citation>
    <scope>NUCLEOTIDE SEQUENCE</scope>
    <source>
        <tissue evidence="1">Shoot tissue taken approximately 20 cm above the soil surface</tissue>
    </source>
</reference>
<sequence>MLAPGPYSTCTLGQKRGYLKNKIS</sequence>
<reference evidence="1" key="2">
    <citation type="journal article" date="2015" name="Data Brief">
        <title>Shoot transcriptome of the giant reed, Arundo donax.</title>
        <authorList>
            <person name="Barrero R.A."/>
            <person name="Guerrero F.D."/>
            <person name="Moolhuijzen P."/>
            <person name="Goolsby J.A."/>
            <person name="Tidwell J."/>
            <person name="Bellgard S.E."/>
            <person name="Bellgard M.I."/>
        </authorList>
    </citation>
    <scope>NUCLEOTIDE SEQUENCE</scope>
    <source>
        <tissue evidence="1">Shoot tissue taken approximately 20 cm above the soil surface</tissue>
    </source>
</reference>
<dbReference type="AlphaFoldDB" id="A0A0A8Y3Y8"/>
<name>A0A0A8Y3Y8_ARUDO</name>
<dbReference type="EMBL" id="GBRH01279343">
    <property type="protein sequence ID" value="JAD18552.1"/>
    <property type="molecule type" value="Transcribed_RNA"/>
</dbReference>